<organism evidence="2 3">
    <name type="scientific">Cysteiniphilum litorale</name>
    <dbReference type="NCBI Taxonomy" id="2056700"/>
    <lineage>
        <taxon>Bacteria</taxon>
        <taxon>Pseudomonadati</taxon>
        <taxon>Pseudomonadota</taxon>
        <taxon>Gammaproteobacteria</taxon>
        <taxon>Thiotrichales</taxon>
        <taxon>Fastidiosibacteraceae</taxon>
        <taxon>Cysteiniphilum</taxon>
    </lineage>
</organism>
<evidence type="ECO:0000313" key="3">
    <source>
        <dbReference type="Proteomes" id="UP000636949"/>
    </source>
</evidence>
<name>A0A8J2Z3B0_9GAMM</name>
<dbReference type="Proteomes" id="UP000636949">
    <property type="component" value="Unassembled WGS sequence"/>
</dbReference>
<dbReference type="EMBL" id="BMJS01000006">
    <property type="protein sequence ID" value="GGF93644.1"/>
    <property type="molecule type" value="Genomic_DNA"/>
</dbReference>
<comment type="caution">
    <text evidence="2">The sequence shown here is derived from an EMBL/GenBank/DDBJ whole genome shotgun (WGS) entry which is preliminary data.</text>
</comment>
<evidence type="ECO:0000259" key="1">
    <source>
        <dbReference type="Pfam" id="PF01637"/>
    </source>
</evidence>
<feature type="domain" description="ATPase" evidence="1">
    <location>
        <begin position="15"/>
        <end position="262"/>
    </location>
</feature>
<sequence length="373" mass="43847">MAQRFTLAIAKGDSFCNRTREKNTLSKNIENAEHTVIIAPRRYGKTSLISEVIRLNEYKHVWFDFLKAIDANDVIQVICKKLSTLIGEMTSDINKIKGLIYKFFENYKPEFISNMYGQSVKLTLHEKKSSPEDVSELLLAIDKLAVELDISTVIVCDEFQQMYDIDKNGVIQAAIRHAAERSERVAYIFSGSSRHMLEVLFMDKSKPLYRLCKIMKLSKIQLEHYYSFLKKAAEERWGEAMPEYDMYNLLVRMTERHPYYVNYLCLELWDQFDALPKIEQIRKTWDQVTQQTMPYIKEEVKGLSANQKRLLKYLAHATVGKKLDQNLLTEIGIRNYSSAKQALEYLISKDLIYYEERDQFYDIYDPLLRKYFA</sequence>
<dbReference type="RefSeq" id="WP_117001808.1">
    <property type="nucleotide sequence ID" value="NZ_BMJS01000006.1"/>
</dbReference>
<proteinExistence type="predicted"/>
<dbReference type="InterPro" id="IPR011579">
    <property type="entry name" value="ATPase_dom"/>
</dbReference>
<dbReference type="OrthoDB" id="9805535at2"/>
<dbReference type="AlphaFoldDB" id="A0A8J2Z3B0"/>
<reference evidence="2" key="1">
    <citation type="journal article" date="2014" name="Int. J. Syst. Evol. Microbiol.">
        <title>Complete genome sequence of Corynebacterium casei LMG S-19264T (=DSM 44701T), isolated from a smear-ripened cheese.</title>
        <authorList>
            <consortium name="US DOE Joint Genome Institute (JGI-PGF)"/>
            <person name="Walter F."/>
            <person name="Albersmeier A."/>
            <person name="Kalinowski J."/>
            <person name="Ruckert C."/>
        </authorList>
    </citation>
    <scope>NUCLEOTIDE SEQUENCE</scope>
    <source>
        <strain evidence="2">CGMCC 1.15758</strain>
    </source>
</reference>
<reference evidence="2" key="2">
    <citation type="submission" date="2020-09" db="EMBL/GenBank/DDBJ databases">
        <authorList>
            <person name="Sun Q."/>
            <person name="Zhou Y."/>
        </authorList>
    </citation>
    <scope>NUCLEOTIDE SEQUENCE</scope>
    <source>
        <strain evidence="2">CGMCC 1.15758</strain>
    </source>
</reference>
<protein>
    <recommendedName>
        <fullName evidence="1">ATPase domain-containing protein</fullName>
    </recommendedName>
</protein>
<dbReference type="Gene3D" id="3.40.50.300">
    <property type="entry name" value="P-loop containing nucleotide triphosphate hydrolases"/>
    <property type="match status" value="1"/>
</dbReference>
<dbReference type="PANTHER" id="PTHR34301:SF8">
    <property type="entry name" value="ATPASE DOMAIN-CONTAINING PROTEIN"/>
    <property type="match status" value="1"/>
</dbReference>
<evidence type="ECO:0000313" key="2">
    <source>
        <dbReference type="EMBL" id="GGF93644.1"/>
    </source>
</evidence>
<dbReference type="GO" id="GO:0005524">
    <property type="term" value="F:ATP binding"/>
    <property type="evidence" value="ECO:0007669"/>
    <property type="project" value="InterPro"/>
</dbReference>
<gene>
    <name evidence="2" type="ORF">GCM10010995_08530</name>
</gene>
<accession>A0A8J2Z3B0</accession>
<keyword evidence="3" id="KW-1185">Reference proteome</keyword>
<dbReference type="SUPFAM" id="SSF52540">
    <property type="entry name" value="P-loop containing nucleoside triphosphate hydrolases"/>
    <property type="match status" value="1"/>
</dbReference>
<dbReference type="Pfam" id="PF01637">
    <property type="entry name" value="ATPase_2"/>
    <property type="match status" value="1"/>
</dbReference>
<dbReference type="PANTHER" id="PTHR34301">
    <property type="entry name" value="DNA-BINDING PROTEIN-RELATED"/>
    <property type="match status" value="1"/>
</dbReference>
<dbReference type="InterPro" id="IPR027417">
    <property type="entry name" value="P-loop_NTPase"/>
</dbReference>